<dbReference type="InterPro" id="IPR020845">
    <property type="entry name" value="AMP-binding_CS"/>
</dbReference>
<gene>
    <name evidence="3" type="ORF">SAMN04488563_0065</name>
</gene>
<keyword evidence="3" id="KW-0436">Ligase</keyword>
<evidence type="ECO:0000259" key="2">
    <source>
        <dbReference type="Pfam" id="PF13193"/>
    </source>
</evidence>
<evidence type="ECO:0000313" key="3">
    <source>
        <dbReference type="EMBL" id="SDU09563.1"/>
    </source>
</evidence>
<dbReference type="InterPro" id="IPR045851">
    <property type="entry name" value="AMP-bd_C_sf"/>
</dbReference>
<dbReference type="AlphaFoldDB" id="A0A1H2FQA0"/>
<dbReference type="InterPro" id="IPR000873">
    <property type="entry name" value="AMP-dep_synth/lig_dom"/>
</dbReference>
<evidence type="ECO:0000313" key="4">
    <source>
        <dbReference type="Proteomes" id="UP000182977"/>
    </source>
</evidence>
<dbReference type="Pfam" id="PF13193">
    <property type="entry name" value="AMP-binding_C"/>
    <property type="match status" value="1"/>
</dbReference>
<name>A0A1H2FQA0_9ACTN</name>
<dbReference type="GO" id="GO:0016878">
    <property type="term" value="F:acid-thiol ligase activity"/>
    <property type="evidence" value="ECO:0007669"/>
    <property type="project" value="UniProtKB-ARBA"/>
</dbReference>
<dbReference type="PANTHER" id="PTHR43767">
    <property type="entry name" value="LONG-CHAIN-FATTY-ACID--COA LIGASE"/>
    <property type="match status" value="1"/>
</dbReference>
<dbReference type="PANTHER" id="PTHR43767:SF1">
    <property type="entry name" value="NONRIBOSOMAL PEPTIDE SYNTHASE PES1 (EUROFUNG)-RELATED"/>
    <property type="match status" value="1"/>
</dbReference>
<feature type="domain" description="AMP-dependent synthetase/ligase" evidence="1">
    <location>
        <begin position="61"/>
        <end position="235"/>
    </location>
</feature>
<dbReference type="Gene3D" id="3.30.300.30">
    <property type="match status" value="1"/>
</dbReference>
<dbReference type="SUPFAM" id="SSF56801">
    <property type="entry name" value="Acetyl-CoA synthetase-like"/>
    <property type="match status" value="1"/>
</dbReference>
<dbReference type="STRING" id="419479.SAMN04488563_0065"/>
<sequence length="402" mass="41214">MQTPTQPSGPTGRRTLTTVEVPLRPAVVKRLLPAVAGALAGGDALLPLPSSPAAVRDELMTEFAPRRPLEEGVAFIVPTSGSTGRPKGALLSAAAVRASAEATLERLGGPGRWLLALPATHIAGLMVLARSVVAGTEPVAVDLSDGFDPELFAAASVQVFAGHGRRYTALVPRQLSALLDAGGAPLSALTGYDAVLVGGAAADDARLDRARKAGVEIVTTYGMTETCGGCVYDGVPLDGVRVELAADGRIRLAGPMLASGYRLRPDLAPSFAGGWFTTSDLGSLDADGRLTVLGRADDVAVSGGENVPLAAVDLAVASHPDVAEALSVAVPDAEWGERVVVAVVPADAARPPSLDSVRAHVRERHPVAYAPKELHVLEALPTLPGGKTDRRALAARLGRADA</sequence>
<dbReference type="Gene3D" id="3.40.50.12780">
    <property type="entry name" value="N-terminal domain of ligase-like"/>
    <property type="match status" value="1"/>
</dbReference>
<proteinExistence type="predicted"/>
<reference evidence="4" key="1">
    <citation type="submission" date="2016-10" db="EMBL/GenBank/DDBJ databases">
        <authorList>
            <person name="Varghese N."/>
            <person name="Submissions S."/>
        </authorList>
    </citation>
    <scope>NUCLEOTIDE SEQUENCE [LARGE SCALE GENOMIC DNA]</scope>
    <source>
        <strain evidence="4">DSM 45079</strain>
    </source>
</reference>
<dbReference type="Pfam" id="PF00501">
    <property type="entry name" value="AMP-binding"/>
    <property type="match status" value="1"/>
</dbReference>
<dbReference type="OrthoDB" id="9803968at2"/>
<protein>
    <submittedName>
        <fullName evidence="3">O-succinylbenzoic acid--CoA ligase</fullName>
    </submittedName>
</protein>
<dbReference type="PROSITE" id="PS00455">
    <property type="entry name" value="AMP_BINDING"/>
    <property type="match status" value="1"/>
</dbReference>
<dbReference type="RefSeq" id="WP_082155146.1">
    <property type="nucleotide sequence ID" value="NZ_KQ061225.1"/>
</dbReference>
<keyword evidence="4" id="KW-1185">Reference proteome</keyword>
<feature type="domain" description="AMP-binding enzyme C-terminal" evidence="2">
    <location>
        <begin position="315"/>
        <end position="386"/>
    </location>
</feature>
<dbReference type="InterPro" id="IPR025110">
    <property type="entry name" value="AMP-bd_C"/>
</dbReference>
<dbReference type="InterPro" id="IPR050237">
    <property type="entry name" value="ATP-dep_AMP-bd_enzyme"/>
</dbReference>
<accession>A0A1H2FQA0</accession>
<organism evidence="3 4">
    <name type="scientific">Jiangella alkaliphila</name>
    <dbReference type="NCBI Taxonomy" id="419479"/>
    <lineage>
        <taxon>Bacteria</taxon>
        <taxon>Bacillati</taxon>
        <taxon>Actinomycetota</taxon>
        <taxon>Actinomycetes</taxon>
        <taxon>Jiangellales</taxon>
        <taxon>Jiangellaceae</taxon>
        <taxon>Jiangella</taxon>
    </lineage>
</organism>
<dbReference type="InterPro" id="IPR042099">
    <property type="entry name" value="ANL_N_sf"/>
</dbReference>
<dbReference type="NCBIfam" id="NF005877">
    <property type="entry name" value="PRK07824.1"/>
    <property type="match status" value="1"/>
</dbReference>
<dbReference type="Proteomes" id="UP000182977">
    <property type="component" value="Chromosome I"/>
</dbReference>
<dbReference type="EMBL" id="LT629791">
    <property type="protein sequence ID" value="SDU09563.1"/>
    <property type="molecule type" value="Genomic_DNA"/>
</dbReference>
<evidence type="ECO:0000259" key="1">
    <source>
        <dbReference type="Pfam" id="PF00501"/>
    </source>
</evidence>